<geneLocation type="plastid" evidence="1"/>
<reference evidence="1" key="1">
    <citation type="submission" date="2022-04" db="EMBL/GenBank/DDBJ databases">
        <title>Plastid genome of Amicula sp.</title>
        <authorList>
            <person name="Gastineau R."/>
            <person name="Li C."/>
            <person name="Ashworth M.P."/>
            <person name="Witkowski A."/>
            <person name="Turmel M."/>
            <person name="Gorecka E."/>
            <person name="Frankovich T."/>
            <person name="Wachnicka A."/>
            <person name="Lobban C.S."/>
            <person name="Theriot E.C."/>
            <person name="Otis C."/>
            <person name="Dabek P."/>
            <person name="Binczewska A."/>
            <person name="Lemieux C."/>
        </authorList>
    </citation>
    <scope>NUCLEOTIDE SEQUENCE</scope>
    <source>
        <strain evidence="1">GU52X-4 cfCalB7</strain>
    </source>
</reference>
<gene>
    <name evidence="1" type="primary">orf154b</name>
</gene>
<accession>A0A9E8YZB1</accession>
<sequence>MTYNHERMLQLWPKRQKFRDLGLTPDNREFYEYRRRISESIDWTKKNKYFSIAEDFINNKINLYDYMLQFQFLINSTRYEKDQLLNDFNKLKNFNYNPASYGFNKVVGAFFEDWDLYDPTGPDEFDPDPDYPSDEEFRLSIKATFDKYHNSWKE</sequence>
<name>A0A9E8YZB1_9STRA</name>
<organism evidence="1">
    <name type="scientific">Amicula sp. isolate GU52X-4 cfCalB7</name>
    <dbReference type="NCBI Taxonomy" id="3003489"/>
    <lineage>
        <taxon>Eukaryota</taxon>
        <taxon>Sar</taxon>
        <taxon>Stramenopiles</taxon>
        <taxon>Ochrophyta</taxon>
        <taxon>Bacillariophyta</taxon>
        <taxon>Bacillariophyceae</taxon>
        <taxon>Bacillariophycidae</taxon>
        <taxon>Naviculales</taxon>
        <taxon>Naviculaceae</taxon>
        <taxon>Amicula</taxon>
    </lineage>
</organism>
<protein>
    <submittedName>
        <fullName evidence="1">Uncharacterized protein</fullName>
    </submittedName>
</protein>
<dbReference type="AlphaFoldDB" id="A0A9E8YZB1"/>
<proteinExistence type="predicted"/>
<keyword evidence="1" id="KW-0934">Plastid</keyword>
<dbReference type="EMBL" id="ON390793">
    <property type="protein sequence ID" value="WAK84897.1"/>
    <property type="molecule type" value="Genomic_DNA"/>
</dbReference>
<evidence type="ECO:0000313" key="1">
    <source>
        <dbReference type="EMBL" id="WAK84897.1"/>
    </source>
</evidence>